<keyword evidence="2" id="KW-1185">Reference proteome</keyword>
<dbReference type="RefSeq" id="WP_366923612.1">
    <property type="nucleotide sequence ID" value="NZ_CP121694.1"/>
</dbReference>
<dbReference type="KEGG" id="dbc:MFMK1_000518"/>
<reference evidence="1 2" key="1">
    <citation type="submission" date="2023-04" db="EMBL/GenBank/DDBJ databases">
        <authorList>
            <person name="Hsu D."/>
        </authorList>
    </citation>
    <scope>NUCLEOTIDE SEQUENCE [LARGE SCALE GENOMIC DNA]</scope>
    <source>
        <strain evidence="1 2">MK1</strain>
    </source>
</reference>
<evidence type="ECO:0000313" key="2">
    <source>
        <dbReference type="Proteomes" id="UP001329915"/>
    </source>
</evidence>
<evidence type="ECO:0000313" key="1">
    <source>
        <dbReference type="EMBL" id="WRO20729.1"/>
    </source>
</evidence>
<accession>A0AAU0UKP1</accession>
<gene>
    <name evidence="1" type="ORF">MFMK1_000518</name>
</gene>
<proteinExistence type="predicted"/>
<sequence length="93" mass="10026">MSLFYSELKHLVTPQSAKELVDFNTEQSIGVSGRFAEALLLNDAVNIPIGGPALEIVALIRLLGQNGLEAIFDVGALTFSFHPGTFAYISQCK</sequence>
<name>A0AAU0UKP1_9FIRM</name>
<organism evidence="1 2">
    <name type="scientific">Metallumcola ferriviriculae</name>
    <dbReference type="NCBI Taxonomy" id="3039180"/>
    <lineage>
        <taxon>Bacteria</taxon>
        <taxon>Bacillati</taxon>
        <taxon>Bacillota</taxon>
        <taxon>Clostridia</taxon>
        <taxon>Neomoorellales</taxon>
        <taxon>Desulfitibacteraceae</taxon>
        <taxon>Metallumcola</taxon>
    </lineage>
</organism>
<dbReference type="Proteomes" id="UP001329915">
    <property type="component" value="Chromosome"/>
</dbReference>
<protein>
    <submittedName>
        <fullName evidence="1">Uncharacterized protein</fullName>
    </submittedName>
</protein>
<dbReference type="EMBL" id="CP121694">
    <property type="protein sequence ID" value="WRO20729.1"/>
    <property type="molecule type" value="Genomic_DNA"/>
</dbReference>
<dbReference type="AlphaFoldDB" id="A0AAU0UKP1"/>